<evidence type="ECO:0000313" key="3">
    <source>
        <dbReference type="Proteomes" id="UP001366503"/>
    </source>
</evidence>
<keyword evidence="3" id="KW-1185">Reference proteome</keyword>
<dbReference type="InterPro" id="IPR041698">
    <property type="entry name" value="Methyltransf_25"/>
</dbReference>
<keyword evidence="2" id="KW-0489">Methyltransferase</keyword>
<gene>
    <name evidence="2" type="ORF">O7A05_24800</name>
</gene>
<protein>
    <submittedName>
        <fullName evidence="2">Class I SAM-dependent methyltransferase</fullName>
    </submittedName>
</protein>
<dbReference type="InterPro" id="IPR029063">
    <property type="entry name" value="SAM-dependent_MTases_sf"/>
</dbReference>
<dbReference type="CDD" id="cd02440">
    <property type="entry name" value="AdoMet_MTases"/>
    <property type="match status" value="1"/>
</dbReference>
<keyword evidence="2" id="KW-0808">Transferase</keyword>
<reference evidence="2 3" key="1">
    <citation type="submission" date="2022-12" db="EMBL/GenBank/DDBJ databases">
        <authorList>
            <person name="Muema E."/>
        </authorList>
    </citation>
    <scope>NUCLEOTIDE SEQUENCE [LARGE SCALE GENOMIC DNA]</scope>
    <source>
        <strain evidence="3">1330</strain>
    </source>
</reference>
<dbReference type="Proteomes" id="UP001366503">
    <property type="component" value="Unassembled WGS sequence"/>
</dbReference>
<dbReference type="RefSeq" id="WP_337095555.1">
    <property type="nucleotide sequence ID" value="NZ_JAPYKO010000021.1"/>
</dbReference>
<dbReference type="Pfam" id="PF13649">
    <property type="entry name" value="Methyltransf_25"/>
    <property type="match status" value="1"/>
</dbReference>
<dbReference type="SUPFAM" id="SSF53335">
    <property type="entry name" value="S-adenosyl-L-methionine-dependent methyltransferases"/>
    <property type="match status" value="1"/>
</dbReference>
<evidence type="ECO:0000313" key="2">
    <source>
        <dbReference type="EMBL" id="MEI9405358.1"/>
    </source>
</evidence>
<name>A0ABU8KI20_9HYPH</name>
<dbReference type="EMBL" id="JAPYKO010000021">
    <property type="protein sequence ID" value="MEI9405358.1"/>
    <property type="molecule type" value="Genomic_DNA"/>
</dbReference>
<evidence type="ECO:0000259" key="1">
    <source>
        <dbReference type="Pfam" id="PF13649"/>
    </source>
</evidence>
<dbReference type="InterPro" id="IPR050508">
    <property type="entry name" value="Methyltransf_Superfamily"/>
</dbReference>
<dbReference type="Gene3D" id="3.40.50.150">
    <property type="entry name" value="Vaccinia Virus protein VP39"/>
    <property type="match status" value="1"/>
</dbReference>
<proteinExistence type="predicted"/>
<dbReference type="PANTHER" id="PTHR42912">
    <property type="entry name" value="METHYLTRANSFERASE"/>
    <property type="match status" value="1"/>
</dbReference>
<dbReference type="GO" id="GO:0008168">
    <property type="term" value="F:methyltransferase activity"/>
    <property type="evidence" value="ECO:0007669"/>
    <property type="project" value="UniProtKB-KW"/>
</dbReference>
<sequence>MANDLPAEVAIARLALYLTDIKAAELADIALDMRSDTLHRRGWLEQVAMLLSHKTVIFDDLRTTAASVRHDRSDDETREMIVARLASGFDQAAAISPAASVQLSSLGDEQMLSATTAEIASWLEQQDFTGADKTILDIGCGIGRFERALHARVKSIVGIDISSRMLAIARQRCAGLGNVEFQQTSGLDLGEFAIAGFDGVLAVDCFPYLVLAGIAERHFSEMARVLRPTGMAVILNYSYRMSPAVDSSDVRHLARTCGMDVVIDGEMPFRHWDGTVFLVRRRDGT</sequence>
<organism evidence="2 3">
    <name type="scientific">Mesorhizobium argentiipisi</name>
    <dbReference type="NCBI Taxonomy" id="3015175"/>
    <lineage>
        <taxon>Bacteria</taxon>
        <taxon>Pseudomonadati</taxon>
        <taxon>Pseudomonadota</taxon>
        <taxon>Alphaproteobacteria</taxon>
        <taxon>Hyphomicrobiales</taxon>
        <taxon>Phyllobacteriaceae</taxon>
        <taxon>Mesorhizobium</taxon>
    </lineage>
</organism>
<feature type="domain" description="Methyltransferase" evidence="1">
    <location>
        <begin position="135"/>
        <end position="230"/>
    </location>
</feature>
<comment type="caution">
    <text evidence="2">The sequence shown here is derived from an EMBL/GenBank/DDBJ whole genome shotgun (WGS) entry which is preliminary data.</text>
</comment>
<dbReference type="GO" id="GO:0032259">
    <property type="term" value="P:methylation"/>
    <property type="evidence" value="ECO:0007669"/>
    <property type="project" value="UniProtKB-KW"/>
</dbReference>
<accession>A0ABU8KI20</accession>